<dbReference type="Proteomes" id="UP001597287">
    <property type="component" value="Unassembled WGS sequence"/>
</dbReference>
<accession>A0ABW5EN65</accession>
<dbReference type="SUPFAM" id="SSF46785">
    <property type="entry name" value="Winged helix' DNA-binding domain"/>
    <property type="match status" value="1"/>
</dbReference>
<name>A0ABW5EN65_9BURK</name>
<evidence type="ECO:0000313" key="1">
    <source>
        <dbReference type="EMBL" id="MFD2317997.1"/>
    </source>
</evidence>
<dbReference type="InterPro" id="IPR036390">
    <property type="entry name" value="WH_DNA-bd_sf"/>
</dbReference>
<dbReference type="Gene3D" id="1.10.10.10">
    <property type="entry name" value="Winged helix-like DNA-binding domain superfamily/Winged helix DNA-binding domain"/>
    <property type="match status" value="1"/>
</dbReference>
<protein>
    <submittedName>
        <fullName evidence="1">IclR family transcriptional regulator</fullName>
    </submittedName>
</protein>
<evidence type="ECO:0000313" key="2">
    <source>
        <dbReference type="Proteomes" id="UP001597287"/>
    </source>
</evidence>
<sequence length="102" mass="11193">MTKTTDYTNAAQQRVLQLINLLAGHELQGLAPTAIARSMGCSTSVVTRDMANLHTAGWAERTPDGDRWRLSPHVVQISLRHAAAIRAGEQSLQDVVQRFSRA</sequence>
<organism evidence="1 2">
    <name type="scientific">Delftia deserti</name>
    <dbReference type="NCBI Taxonomy" id="1651218"/>
    <lineage>
        <taxon>Bacteria</taxon>
        <taxon>Pseudomonadati</taxon>
        <taxon>Pseudomonadota</taxon>
        <taxon>Betaproteobacteria</taxon>
        <taxon>Burkholderiales</taxon>
        <taxon>Comamonadaceae</taxon>
        <taxon>Delftia</taxon>
    </lineage>
</organism>
<gene>
    <name evidence="1" type="ORF">ACFSPV_04730</name>
</gene>
<proteinExistence type="predicted"/>
<dbReference type="InterPro" id="IPR036388">
    <property type="entry name" value="WH-like_DNA-bd_sf"/>
</dbReference>
<dbReference type="EMBL" id="JBHUIG010000003">
    <property type="protein sequence ID" value="MFD2317997.1"/>
    <property type="molecule type" value="Genomic_DNA"/>
</dbReference>
<comment type="caution">
    <text evidence="1">The sequence shown here is derived from an EMBL/GenBank/DDBJ whole genome shotgun (WGS) entry which is preliminary data.</text>
</comment>
<dbReference type="RefSeq" id="WP_250438975.1">
    <property type="nucleotide sequence ID" value="NZ_JBHSIH010000001.1"/>
</dbReference>
<reference evidence="2" key="1">
    <citation type="journal article" date="2019" name="Int. J. Syst. Evol. Microbiol.">
        <title>The Global Catalogue of Microorganisms (GCM) 10K type strain sequencing project: providing services to taxonomists for standard genome sequencing and annotation.</title>
        <authorList>
            <consortium name="The Broad Institute Genomics Platform"/>
            <consortium name="The Broad Institute Genome Sequencing Center for Infectious Disease"/>
            <person name="Wu L."/>
            <person name="Ma J."/>
        </authorList>
    </citation>
    <scope>NUCLEOTIDE SEQUENCE [LARGE SCALE GENOMIC DNA]</scope>
    <source>
        <strain evidence="2">CCUG 62793</strain>
    </source>
</reference>
<keyword evidence="2" id="KW-1185">Reference proteome</keyword>